<protein>
    <submittedName>
        <fullName evidence="3">Alpha/beta hydrolase</fullName>
    </submittedName>
</protein>
<reference evidence="3 4" key="1">
    <citation type="submission" date="2024-03" db="EMBL/GenBank/DDBJ databases">
        <title>Human intestinal bacterial collection.</title>
        <authorList>
            <person name="Pauvert C."/>
            <person name="Hitch T.C.A."/>
            <person name="Clavel T."/>
        </authorList>
    </citation>
    <scope>NUCLEOTIDE SEQUENCE [LARGE SCALE GENOMIC DNA]</scope>
    <source>
        <strain evidence="3 4">CLA-AP-H27</strain>
    </source>
</reference>
<evidence type="ECO:0000313" key="3">
    <source>
        <dbReference type="EMBL" id="MEQ2563029.1"/>
    </source>
</evidence>
<keyword evidence="4" id="KW-1185">Reference proteome</keyword>
<gene>
    <name evidence="3" type="ORF">WMO41_07610</name>
</gene>
<organism evidence="3 4">
    <name type="scientific">Ventrimonas faecis</name>
    <dbReference type="NCBI Taxonomy" id="3133170"/>
    <lineage>
        <taxon>Bacteria</taxon>
        <taxon>Bacillati</taxon>
        <taxon>Bacillota</taxon>
        <taxon>Clostridia</taxon>
        <taxon>Lachnospirales</taxon>
        <taxon>Lachnospiraceae</taxon>
        <taxon>Ventrimonas</taxon>
    </lineage>
</organism>
<keyword evidence="1 3" id="KW-0378">Hydrolase</keyword>
<dbReference type="GO" id="GO:0016787">
    <property type="term" value="F:hydrolase activity"/>
    <property type="evidence" value="ECO:0007669"/>
    <property type="project" value="UniProtKB-KW"/>
</dbReference>
<dbReference type="Pfam" id="PF20434">
    <property type="entry name" value="BD-FAE"/>
    <property type="match status" value="1"/>
</dbReference>
<feature type="domain" description="BD-FAE-like" evidence="2">
    <location>
        <begin position="57"/>
        <end position="263"/>
    </location>
</feature>
<evidence type="ECO:0000259" key="2">
    <source>
        <dbReference type="Pfam" id="PF20434"/>
    </source>
</evidence>
<dbReference type="PANTHER" id="PTHR48081">
    <property type="entry name" value="AB HYDROLASE SUPERFAMILY PROTEIN C4A8.06C"/>
    <property type="match status" value="1"/>
</dbReference>
<comment type="caution">
    <text evidence="3">The sequence shown here is derived from an EMBL/GenBank/DDBJ whole genome shotgun (WGS) entry which is preliminary data.</text>
</comment>
<evidence type="ECO:0000313" key="4">
    <source>
        <dbReference type="Proteomes" id="UP001437460"/>
    </source>
</evidence>
<accession>A0ABV1HL24</accession>
<dbReference type="EMBL" id="JBBMFJ010000013">
    <property type="protein sequence ID" value="MEQ2563029.1"/>
    <property type="molecule type" value="Genomic_DNA"/>
</dbReference>
<dbReference type="RefSeq" id="WP_349229242.1">
    <property type="nucleotide sequence ID" value="NZ_JBBMFJ010000013.1"/>
</dbReference>
<dbReference type="InterPro" id="IPR029058">
    <property type="entry name" value="AB_hydrolase_fold"/>
</dbReference>
<name>A0ABV1HL24_9FIRM</name>
<dbReference type="SUPFAM" id="SSF53474">
    <property type="entry name" value="alpha/beta-Hydrolases"/>
    <property type="match status" value="1"/>
</dbReference>
<sequence>MKAIFNPGTSKKALTLMDNIVYSTVKDLEGNPLELKLSVLLQNGNSEMRAAVGEDDPKEDHTPKPALVWIPGGGWKGCDKNLMLGEMTEFANAGYVVVSIYYRSSAEGHYPDQLIDVKTAIRFVRAHAAEFEIDPDRIGIFGRSAGGHLAAAAAMNQDGFDSEECSGYSSKVQACCDMFGPVDIPALMEVEEKKFSDPNFRWHKVEETHGGCLLGGDPATMKERGAMASPVNMVNPGMCPIQILHGDNDPLVPVEDSSERLYQKIVDAGMEDKVDYYVIPGAGHGTREFFQDATKELQIAFFDRYLK</sequence>
<dbReference type="InterPro" id="IPR049492">
    <property type="entry name" value="BD-FAE-like_dom"/>
</dbReference>
<dbReference type="Proteomes" id="UP001437460">
    <property type="component" value="Unassembled WGS sequence"/>
</dbReference>
<dbReference type="Gene3D" id="3.40.50.1820">
    <property type="entry name" value="alpha/beta hydrolase"/>
    <property type="match status" value="1"/>
</dbReference>
<proteinExistence type="predicted"/>
<dbReference type="InterPro" id="IPR050300">
    <property type="entry name" value="GDXG_lipolytic_enzyme"/>
</dbReference>
<evidence type="ECO:0000256" key="1">
    <source>
        <dbReference type="ARBA" id="ARBA00022801"/>
    </source>
</evidence>
<dbReference type="PANTHER" id="PTHR48081:SF13">
    <property type="entry name" value="ALPHA_BETA HYDROLASE"/>
    <property type="match status" value="1"/>
</dbReference>